<sequence length="163" mass="18303">MFGNFQSASRCNKGAGGRNIDAVAAVAAGTDNIGKQIIRTRERSGVFQQRGCRTGNFIRVFATDFHAHQRRSQLFRLQFTADHGGEQLVAFLLRQRMRLVQFLQNWLQRIGLFKLLLRPGQRLFQQTRALGGQNGLRMELEAADAIGIVTHRHHHAVKVGVNG</sequence>
<gene>
    <name evidence="1" type="ORF">SDC9_132007</name>
</gene>
<dbReference type="AlphaFoldDB" id="A0A645D6P5"/>
<evidence type="ECO:0000313" key="1">
    <source>
        <dbReference type="EMBL" id="MPM84931.1"/>
    </source>
</evidence>
<protein>
    <submittedName>
        <fullName evidence="1">Uncharacterized protein</fullName>
    </submittedName>
</protein>
<accession>A0A645D6P5</accession>
<name>A0A645D6P5_9ZZZZ</name>
<reference evidence="1" key="1">
    <citation type="submission" date="2019-08" db="EMBL/GenBank/DDBJ databases">
        <authorList>
            <person name="Kucharzyk K."/>
            <person name="Murdoch R.W."/>
            <person name="Higgins S."/>
            <person name="Loffler F."/>
        </authorList>
    </citation>
    <scope>NUCLEOTIDE SEQUENCE</scope>
</reference>
<organism evidence="1">
    <name type="scientific">bioreactor metagenome</name>
    <dbReference type="NCBI Taxonomy" id="1076179"/>
    <lineage>
        <taxon>unclassified sequences</taxon>
        <taxon>metagenomes</taxon>
        <taxon>ecological metagenomes</taxon>
    </lineage>
</organism>
<comment type="caution">
    <text evidence="1">The sequence shown here is derived from an EMBL/GenBank/DDBJ whole genome shotgun (WGS) entry which is preliminary data.</text>
</comment>
<proteinExistence type="predicted"/>
<dbReference type="EMBL" id="VSSQ01033363">
    <property type="protein sequence ID" value="MPM84931.1"/>
    <property type="molecule type" value="Genomic_DNA"/>
</dbReference>